<sequence length="334" mass="38193">MGGNGSNAIDKFNKTCEYVRYSDDFAPTFTRNLYKVLTFAVDVAAEIAIEGVSLTMNCVGYLTSESKEDWERKKLDATEYLIGKVDNTIKFLNDHDINTQFVGNMIQIASLVPSLRGIGKTARNLYKAHQIQKASFQMCQDSIAKLNNQLAQRTTFLDKQLISDISNIYGNNAQSVLKTNSALTRNTKRMQTAQNKNKRGKRRAQNEYYKESAQSTMDFLKEQCIVDFDDWKTRLRDCYSKIGEYLARPTEENIRERKEDDETIADLKKKVEKLSDEQIKDLLKNYAQQLRRDGQNELADQIEKIINPIQINLKGCVGCFFGDDGSVVPFDFTK</sequence>
<protein>
    <submittedName>
        <fullName evidence="1">Uncharacterized protein</fullName>
    </submittedName>
</protein>
<dbReference type="Proteomes" id="UP001470230">
    <property type="component" value="Unassembled WGS sequence"/>
</dbReference>
<name>A0ABR2HWX7_9EUKA</name>
<evidence type="ECO:0000313" key="1">
    <source>
        <dbReference type="EMBL" id="KAK8854154.1"/>
    </source>
</evidence>
<dbReference type="EMBL" id="JAPFFF010000021">
    <property type="protein sequence ID" value="KAK8854154.1"/>
    <property type="molecule type" value="Genomic_DNA"/>
</dbReference>
<proteinExistence type="predicted"/>
<evidence type="ECO:0000313" key="2">
    <source>
        <dbReference type="Proteomes" id="UP001470230"/>
    </source>
</evidence>
<comment type="caution">
    <text evidence="1">The sequence shown here is derived from an EMBL/GenBank/DDBJ whole genome shotgun (WGS) entry which is preliminary data.</text>
</comment>
<accession>A0ABR2HWX7</accession>
<organism evidence="1 2">
    <name type="scientific">Tritrichomonas musculus</name>
    <dbReference type="NCBI Taxonomy" id="1915356"/>
    <lineage>
        <taxon>Eukaryota</taxon>
        <taxon>Metamonada</taxon>
        <taxon>Parabasalia</taxon>
        <taxon>Tritrichomonadida</taxon>
        <taxon>Tritrichomonadidae</taxon>
        <taxon>Tritrichomonas</taxon>
    </lineage>
</organism>
<reference evidence="1 2" key="1">
    <citation type="submission" date="2024-04" db="EMBL/GenBank/DDBJ databases">
        <title>Tritrichomonas musculus Genome.</title>
        <authorList>
            <person name="Alves-Ferreira E."/>
            <person name="Grigg M."/>
            <person name="Lorenzi H."/>
            <person name="Galac M."/>
        </authorList>
    </citation>
    <scope>NUCLEOTIDE SEQUENCE [LARGE SCALE GENOMIC DNA]</scope>
    <source>
        <strain evidence="1 2">EAF2021</strain>
    </source>
</reference>
<gene>
    <name evidence="1" type="ORF">M9Y10_016711</name>
</gene>
<keyword evidence="2" id="KW-1185">Reference proteome</keyword>